<evidence type="ECO:0000313" key="2">
    <source>
        <dbReference type="Proteomes" id="UP001523566"/>
    </source>
</evidence>
<accession>A0ABT1EDP5</accession>
<dbReference type="RefSeq" id="WP_262066377.1">
    <property type="nucleotide sequence ID" value="NZ_JAMXOD010000012.1"/>
</dbReference>
<dbReference type="EMBL" id="JAMZFW010000012">
    <property type="protein sequence ID" value="MCP1102592.1"/>
    <property type="molecule type" value="Genomic_DNA"/>
</dbReference>
<dbReference type="InterPro" id="IPR021080">
    <property type="entry name" value="Minor_capsid_protein"/>
</dbReference>
<dbReference type="Pfam" id="PF11114">
    <property type="entry name" value="Minor_capsid_2"/>
    <property type="match status" value="1"/>
</dbReference>
<gene>
    <name evidence="1" type="ORF">NK125_09215</name>
</gene>
<reference evidence="1 2" key="1">
    <citation type="journal article" date="2022" name="Genome Biol. Evol.">
        <title>Host diet, physiology and behaviors set the stage for Lachnospiraceae cladogenesis.</title>
        <authorList>
            <person name="Vera-Ponce De Leon A."/>
            <person name="Schneider M."/>
            <person name="Jahnes B.C."/>
            <person name="Sadowski V."/>
            <person name="Camuy-Velez L.A."/>
            <person name="Duan J."/>
            <person name="Sabree Z.L."/>
        </authorList>
    </citation>
    <scope>NUCLEOTIDE SEQUENCE [LARGE SCALE GENOMIC DNA]</scope>
    <source>
        <strain evidence="1 2">PAL113</strain>
    </source>
</reference>
<keyword evidence="2" id="KW-1185">Reference proteome</keyword>
<proteinExistence type="predicted"/>
<evidence type="ECO:0000313" key="1">
    <source>
        <dbReference type="EMBL" id="MCP1102592.1"/>
    </source>
</evidence>
<comment type="caution">
    <text evidence="1">The sequence shown here is derived from an EMBL/GenBank/DDBJ whole genome shotgun (WGS) entry which is preliminary data.</text>
</comment>
<sequence length="136" mass="15332">MGVSISIDLDGVSKKLSRGNFKRGQYAMANQMLADMNQFVPKKSNTLRQTGRVSGDGSELIWSTEYAGIQFYGPKGGRKKKLTDKQRKFIFWALKNNPKLLKKGYSTLGTGPRWDLKAKGLYMKKWEQAFLKGAGF</sequence>
<name>A0ABT1EDP5_9FIRM</name>
<protein>
    <submittedName>
        <fullName evidence="1">Minor capsid protein</fullName>
    </submittedName>
</protein>
<organism evidence="1 2">
    <name type="scientific">Aequitasia blattaphilus</name>
    <dbReference type="NCBI Taxonomy" id="2949332"/>
    <lineage>
        <taxon>Bacteria</taxon>
        <taxon>Bacillati</taxon>
        <taxon>Bacillota</taxon>
        <taxon>Clostridia</taxon>
        <taxon>Lachnospirales</taxon>
        <taxon>Lachnospiraceae</taxon>
        <taxon>Aequitasia</taxon>
    </lineage>
</organism>
<dbReference type="Proteomes" id="UP001523566">
    <property type="component" value="Unassembled WGS sequence"/>
</dbReference>